<name>A6FX47_9BACT</name>
<proteinExistence type="predicted"/>
<reference evidence="3 4" key="1">
    <citation type="submission" date="2007-06" db="EMBL/GenBank/DDBJ databases">
        <authorList>
            <person name="Shimkets L."/>
            <person name="Ferriera S."/>
            <person name="Johnson J."/>
            <person name="Kravitz S."/>
            <person name="Beeson K."/>
            <person name="Sutton G."/>
            <person name="Rogers Y.-H."/>
            <person name="Friedman R."/>
            <person name="Frazier M."/>
            <person name="Venter J.C."/>
        </authorList>
    </citation>
    <scope>NUCLEOTIDE SEQUENCE [LARGE SCALE GENOMIC DNA]</scope>
    <source>
        <strain evidence="3 4">SIR-1</strain>
    </source>
</reference>
<sequence length="333" mass="36724">MAVFGHSPIPTWVAALDPLRFMWANAAALELWRATSLESFLARDLSDTSPSTRVQYLEWADSIRSGTVQHIESEWTIYPHGVPRRLLGYISLLEGEAGETMFLHHALPPKDEAKVETLRGAEALRHIRTAVVLLDADGERLSLNPAAVRAFGRERALHEWFDDPAVVPAILGVLESDEAHLALVESTRDGKRRVYALEAHRTCDPATGQPTVLLHLRDETQRLGAERDARDKSRLIVELEVALATVEAQRGRILELSAPILPTSDRTLTVPLIGTLDGERMRSITERCSTPSPPGRSATWSSTSPGSSSPTRPASSPWPRWFGPCAWSGRGRS</sequence>
<gene>
    <name evidence="3" type="ORF">PPSIR1_05373</name>
</gene>
<evidence type="ECO:0000256" key="1">
    <source>
        <dbReference type="SAM" id="MobiDB-lite"/>
    </source>
</evidence>
<evidence type="ECO:0000313" key="3">
    <source>
        <dbReference type="EMBL" id="EDM81871.1"/>
    </source>
</evidence>
<dbReference type="EMBL" id="ABCS01000001">
    <property type="protein sequence ID" value="EDM81871.1"/>
    <property type="molecule type" value="Genomic_DNA"/>
</dbReference>
<feature type="region of interest" description="Disordered" evidence="1">
    <location>
        <begin position="285"/>
        <end position="333"/>
    </location>
</feature>
<feature type="domain" description="PAS" evidence="2">
    <location>
        <begin position="2"/>
        <end position="62"/>
    </location>
</feature>
<dbReference type="Pfam" id="PF13188">
    <property type="entry name" value="PAS_8"/>
    <property type="match status" value="1"/>
</dbReference>
<keyword evidence="4" id="KW-1185">Reference proteome</keyword>
<comment type="caution">
    <text evidence="3">The sequence shown here is derived from an EMBL/GenBank/DDBJ whole genome shotgun (WGS) entry which is preliminary data.</text>
</comment>
<feature type="compositionally biased region" description="Low complexity" evidence="1">
    <location>
        <begin position="296"/>
        <end position="321"/>
    </location>
</feature>
<dbReference type="InterPro" id="IPR035965">
    <property type="entry name" value="PAS-like_dom_sf"/>
</dbReference>
<dbReference type="Proteomes" id="UP000005801">
    <property type="component" value="Unassembled WGS sequence"/>
</dbReference>
<protein>
    <submittedName>
        <fullName evidence="3">Diguanylate cyclase/phosphodiesterase</fullName>
    </submittedName>
</protein>
<dbReference type="STRING" id="391625.PPSIR1_05373"/>
<evidence type="ECO:0000313" key="4">
    <source>
        <dbReference type="Proteomes" id="UP000005801"/>
    </source>
</evidence>
<dbReference type="InterPro" id="IPR000014">
    <property type="entry name" value="PAS"/>
</dbReference>
<accession>A6FX47</accession>
<dbReference type="SUPFAM" id="SSF55785">
    <property type="entry name" value="PYP-like sensor domain (PAS domain)"/>
    <property type="match status" value="1"/>
</dbReference>
<dbReference type="AlphaFoldDB" id="A6FX47"/>
<organism evidence="3 4">
    <name type="scientific">Plesiocystis pacifica SIR-1</name>
    <dbReference type="NCBI Taxonomy" id="391625"/>
    <lineage>
        <taxon>Bacteria</taxon>
        <taxon>Pseudomonadati</taxon>
        <taxon>Myxococcota</taxon>
        <taxon>Polyangia</taxon>
        <taxon>Nannocystales</taxon>
        <taxon>Nannocystaceae</taxon>
        <taxon>Plesiocystis</taxon>
    </lineage>
</organism>
<dbReference type="eggNOG" id="COG1366">
    <property type="taxonomic scope" value="Bacteria"/>
</dbReference>
<evidence type="ECO:0000259" key="2">
    <source>
        <dbReference type="Pfam" id="PF13188"/>
    </source>
</evidence>